<sequence length="173" mass="20146">MIKAQLAKSFIENNEGLNHLLIKISPENIDISYVKVDVHLPYGISRLPNLTKYDENAQGSISFRELNEKKEIMFELYTTEEDVPLGHCSINILLKYRIGMLEHEENISITLSIVDENDVADVVINNEVITKLKELPNDLKEEPKENYELDVKSKVIRRNNTFSYLEEKYRVNY</sequence>
<dbReference type="EMBL" id="JBHLTR010000065">
    <property type="protein sequence ID" value="MFC0561482.1"/>
    <property type="molecule type" value="Genomic_DNA"/>
</dbReference>
<reference evidence="1 2" key="1">
    <citation type="submission" date="2024-09" db="EMBL/GenBank/DDBJ databases">
        <authorList>
            <person name="Sun Q."/>
            <person name="Mori K."/>
        </authorList>
    </citation>
    <scope>NUCLEOTIDE SEQUENCE [LARGE SCALE GENOMIC DNA]</scope>
    <source>
        <strain evidence="1 2">NCAIM B.02301</strain>
    </source>
</reference>
<evidence type="ECO:0000313" key="1">
    <source>
        <dbReference type="EMBL" id="MFC0561482.1"/>
    </source>
</evidence>
<organism evidence="1 2">
    <name type="scientific">Halalkalibacter alkalisediminis</name>
    <dbReference type="NCBI Taxonomy" id="935616"/>
    <lineage>
        <taxon>Bacteria</taxon>
        <taxon>Bacillati</taxon>
        <taxon>Bacillota</taxon>
        <taxon>Bacilli</taxon>
        <taxon>Bacillales</taxon>
        <taxon>Bacillaceae</taxon>
        <taxon>Halalkalibacter</taxon>
    </lineage>
</organism>
<proteinExistence type="predicted"/>
<dbReference type="RefSeq" id="WP_273848381.1">
    <property type="nucleotide sequence ID" value="NZ_JAQQWT010000075.1"/>
</dbReference>
<keyword evidence="2" id="KW-1185">Reference proteome</keyword>
<evidence type="ECO:0000313" key="2">
    <source>
        <dbReference type="Proteomes" id="UP001589833"/>
    </source>
</evidence>
<gene>
    <name evidence="1" type="ORF">ACFFH4_21430</name>
</gene>
<comment type="caution">
    <text evidence="1">The sequence shown here is derived from an EMBL/GenBank/DDBJ whole genome shotgun (WGS) entry which is preliminary data.</text>
</comment>
<dbReference type="Proteomes" id="UP001589833">
    <property type="component" value="Unassembled WGS sequence"/>
</dbReference>
<accession>A0ABV6NL21</accession>
<protein>
    <submittedName>
        <fullName evidence="1">Uncharacterized protein</fullName>
    </submittedName>
</protein>
<name>A0ABV6NL21_9BACI</name>